<dbReference type="SUPFAM" id="SSF53850">
    <property type="entry name" value="Periplasmic binding protein-like II"/>
    <property type="match status" value="1"/>
</dbReference>
<dbReference type="AlphaFoldDB" id="A0A7W4J984"/>
<dbReference type="GO" id="GO:1901681">
    <property type="term" value="F:sulfur compound binding"/>
    <property type="evidence" value="ECO:0007669"/>
    <property type="project" value="InterPro"/>
</dbReference>
<dbReference type="RefSeq" id="WP_182944262.1">
    <property type="nucleotide sequence ID" value="NZ_JABEQH010000019.1"/>
</dbReference>
<reference evidence="6 7" key="1">
    <citation type="submission" date="2020-04" db="EMBL/GenBank/DDBJ databases">
        <title>Description of novel Gluconacetobacter.</title>
        <authorList>
            <person name="Sombolestani A."/>
        </authorList>
    </citation>
    <scope>NUCLEOTIDE SEQUENCE [LARGE SCALE GENOMIC DNA]</scope>
    <source>
        <strain evidence="6 7">LMG 21312</strain>
    </source>
</reference>
<name>A0A7W4J984_9PROT</name>
<evidence type="ECO:0000256" key="4">
    <source>
        <dbReference type="ARBA" id="ARBA00022729"/>
    </source>
</evidence>
<comment type="caution">
    <text evidence="6">The sequence shown here is derived from an EMBL/GenBank/DDBJ whole genome shotgun (WGS) entry which is preliminary data.</text>
</comment>
<dbReference type="Pfam" id="PF13531">
    <property type="entry name" value="SBP_bac_11"/>
    <property type="match status" value="1"/>
</dbReference>
<accession>A0A7W4J984</accession>
<dbReference type="InterPro" id="IPR006311">
    <property type="entry name" value="TAT_signal"/>
</dbReference>
<dbReference type="NCBIfam" id="NF008106">
    <property type="entry name" value="PRK10852.1"/>
    <property type="match status" value="1"/>
</dbReference>
<dbReference type="CDD" id="cd01005">
    <property type="entry name" value="PBP2_CysP"/>
    <property type="match status" value="1"/>
</dbReference>
<proteinExistence type="inferred from homology"/>
<dbReference type="GO" id="GO:1902358">
    <property type="term" value="P:sulfate transmembrane transport"/>
    <property type="evidence" value="ECO:0007669"/>
    <property type="project" value="InterPro"/>
</dbReference>
<dbReference type="NCBIfam" id="TIGR00971">
    <property type="entry name" value="3a0106s03"/>
    <property type="match status" value="1"/>
</dbReference>
<organism evidence="6 7">
    <name type="scientific">Gluconacetobacter johannae</name>
    <dbReference type="NCBI Taxonomy" id="112140"/>
    <lineage>
        <taxon>Bacteria</taxon>
        <taxon>Pseudomonadati</taxon>
        <taxon>Pseudomonadota</taxon>
        <taxon>Alphaproteobacteria</taxon>
        <taxon>Acetobacterales</taxon>
        <taxon>Acetobacteraceae</taxon>
        <taxon>Gluconacetobacter</taxon>
    </lineage>
</organism>
<dbReference type="PANTHER" id="PTHR30368">
    <property type="entry name" value="SULFATE-BINDING PROTEIN"/>
    <property type="match status" value="1"/>
</dbReference>
<comment type="similarity">
    <text evidence="2">Belongs to the prokaryotic sulfate-binding protein family.</text>
</comment>
<dbReference type="GO" id="GO:0140104">
    <property type="term" value="F:molecular carrier activity"/>
    <property type="evidence" value="ECO:0007669"/>
    <property type="project" value="InterPro"/>
</dbReference>
<keyword evidence="3" id="KW-0813">Transport</keyword>
<keyword evidence="7" id="KW-1185">Reference proteome</keyword>
<dbReference type="GO" id="GO:0042597">
    <property type="term" value="C:periplasmic space"/>
    <property type="evidence" value="ECO:0007669"/>
    <property type="project" value="UniProtKB-SubCell"/>
</dbReference>
<keyword evidence="5" id="KW-0574">Periplasm</keyword>
<dbReference type="InterPro" id="IPR034408">
    <property type="entry name" value="Sulphate/thiosulphate_BS"/>
</dbReference>
<dbReference type="PROSITE" id="PS00757">
    <property type="entry name" value="PROK_SULFATE_BIND_2"/>
    <property type="match status" value="1"/>
</dbReference>
<evidence type="ECO:0000256" key="2">
    <source>
        <dbReference type="ARBA" id="ARBA00006099"/>
    </source>
</evidence>
<evidence type="ECO:0000256" key="5">
    <source>
        <dbReference type="ARBA" id="ARBA00022764"/>
    </source>
</evidence>
<dbReference type="Proteomes" id="UP000561066">
    <property type="component" value="Unassembled WGS sequence"/>
</dbReference>
<dbReference type="InterPro" id="IPR005669">
    <property type="entry name" value="Thiosulph/SO4-bd"/>
</dbReference>
<gene>
    <name evidence="6" type="ORF">HLH21_13450</name>
</gene>
<dbReference type="PROSITE" id="PS51318">
    <property type="entry name" value="TAT"/>
    <property type="match status" value="1"/>
</dbReference>
<protein>
    <submittedName>
        <fullName evidence="6">Sulfate ABC transporter substrate-binding protein</fullName>
    </submittedName>
</protein>
<dbReference type="Gene3D" id="3.40.190.10">
    <property type="entry name" value="Periplasmic binding protein-like II"/>
    <property type="match status" value="2"/>
</dbReference>
<sequence length="344" mass="36483">MTNTPFSSSRRTFLAGAAVAGAASIVGLRPRAAQAATTLLNVSYDPTRELYADINRAFAASWAKGHNGAAVAVRTSNGGSGAQSRAVLEGAPADVVTLGLAYDIDVLATHGLLAADWQKRLPHNSTPYTSTIVFLVRKGNPKGIHDWPDLIRDGVQVITPNPKTSGGARWNYLAAWGWAVNQPGGSEASARAYLKSLFAHVPVLDTGARGATNSFVQRGLGDVLLAWEDEALLAARDIGPDSFDLVVPPQTILAEPPVAVVDRNATAHGTTEVARAYLEFLFSPEGQRIGAKHYFRPVDPAILAGTGDLFPKVRTFDIASLGGWTVVQKTHFADGGVFDSIYVK</sequence>
<keyword evidence="4" id="KW-0732">Signal</keyword>
<evidence type="ECO:0000256" key="3">
    <source>
        <dbReference type="ARBA" id="ARBA00022448"/>
    </source>
</evidence>
<evidence type="ECO:0000256" key="1">
    <source>
        <dbReference type="ARBA" id="ARBA00004418"/>
    </source>
</evidence>
<evidence type="ECO:0000313" key="7">
    <source>
        <dbReference type="Proteomes" id="UP000561066"/>
    </source>
</evidence>
<dbReference type="NCBIfam" id="NF008022">
    <property type="entry name" value="PRK10752.1"/>
    <property type="match status" value="1"/>
</dbReference>
<comment type="subcellular location">
    <subcellularLocation>
        <location evidence="1">Periplasm</location>
    </subcellularLocation>
</comment>
<dbReference type="EMBL" id="JABEQH010000019">
    <property type="protein sequence ID" value="MBB2176914.1"/>
    <property type="molecule type" value="Genomic_DNA"/>
</dbReference>
<dbReference type="PANTHER" id="PTHR30368:SF2">
    <property type="entry name" value="SULFATE-BINDING PROTEIN"/>
    <property type="match status" value="1"/>
</dbReference>
<evidence type="ECO:0000313" key="6">
    <source>
        <dbReference type="EMBL" id="MBB2176914.1"/>
    </source>
</evidence>